<reference evidence="3 5" key="1">
    <citation type="journal article" date="2019" name="Emerg. Microbes Infect.">
        <title>Comprehensive subspecies identification of 175 nontuberculous mycobacteria species based on 7547 genomic profiles.</title>
        <authorList>
            <person name="Matsumoto Y."/>
            <person name="Kinjo T."/>
            <person name="Motooka D."/>
            <person name="Nabeya D."/>
            <person name="Jung N."/>
            <person name="Uechi K."/>
            <person name="Horii T."/>
            <person name="Iida T."/>
            <person name="Fujita J."/>
            <person name="Nakamura S."/>
        </authorList>
    </citation>
    <scope>NUCLEOTIDE SEQUENCE [LARGE SCALE GENOMIC DNA]</scope>
    <source>
        <strain evidence="3 5">JCM 12375</strain>
    </source>
</reference>
<reference evidence="3" key="2">
    <citation type="submission" date="2020-02" db="EMBL/GenBank/DDBJ databases">
        <authorList>
            <person name="Matsumoto Y."/>
            <person name="Motooka D."/>
            <person name="Nakamura S."/>
        </authorList>
    </citation>
    <scope>NUCLEOTIDE SEQUENCE</scope>
    <source>
        <strain evidence="3">JCM 12375</strain>
    </source>
</reference>
<gene>
    <name evidence="4" type="ORF">hbim_02886</name>
    <name evidence="3" type="ORF">MMAGJ_16590</name>
</gene>
<dbReference type="AlphaFoldDB" id="A0AAI8TU14"/>
<dbReference type="EMBL" id="AP027452">
    <property type="protein sequence ID" value="BDY28950.1"/>
    <property type="molecule type" value="Genomic_DNA"/>
</dbReference>
<evidence type="ECO:0000313" key="4">
    <source>
        <dbReference type="EMBL" id="BDY28950.1"/>
    </source>
</evidence>
<feature type="signal peptide" evidence="1">
    <location>
        <begin position="1"/>
        <end position="24"/>
    </location>
</feature>
<accession>A0AAI8TU14</accession>
<evidence type="ECO:0000313" key="5">
    <source>
        <dbReference type="Proteomes" id="UP000465622"/>
    </source>
</evidence>
<dbReference type="GO" id="GO:0020037">
    <property type="term" value="F:heme binding"/>
    <property type="evidence" value="ECO:0007669"/>
    <property type="project" value="InterPro"/>
</dbReference>
<sequence length="118" mass="11802">MKLIPMLALGAFASLTVAVPTAAAAPPCSASGMATTASGVLAQAGAYLDAHPQANDVLTAAGTQSTGDAETAIRAYFLAHPGEFLDLQTIARPLTSLRSQCGVSVSPGQLATLFDALS</sequence>
<dbReference type="Pfam" id="PF16525">
    <property type="entry name" value="MHB"/>
    <property type="match status" value="1"/>
</dbReference>
<organism evidence="4 6">
    <name type="scientific">Mycolicibacterium mageritense</name>
    <name type="common">Mycobacterium mageritense</name>
    <dbReference type="NCBI Taxonomy" id="53462"/>
    <lineage>
        <taxon>Bacteria</taxon>
        <taxon>Bacillati</taxon>
        <taxon>Actinomycetota</taxon>
        <taxon>Actinomycetes</taxon>
        <taxon>Mycobacteriales</taxon>
        <taxon>Mycobacteriaceae</taxon>
        <taxon>Mycolicibacterium</taxon>
    </lineage>
</organism>
<keyword evidence="1" id="KW-0732">Signal</keyword>
<feature type="chain" id="PRO_5042606077" evidence="1">
    <location>
        <begin position="25"/>
        <end position="118"/>
    </location>
</feature>
<evidence type="ECO:0000256" key="1">
    <source>
        <dbReference type="SAM" id="SignalP"/>
    </source>
</evidence>
<dbReference type="InterPro" id="IPR038378">
    <property type="entry name" value="MHB_sf"/>
</dbReference>
<dbReference type="Gene3D" id="1.20.20.20">
    <property type="entry name" value="Haemophore, haem-binding domain"/>
    <property type="match status" value="1"/>
</dbReference>
<keyword evidence="5" id="KW-1185">Reference proteome</keyword>
<dbReference type="Proteomes" id="UP000465622">
    <property type="component" value="Chromosome"/>
</dbReference>
<dbReference type="EMBL" id="AP022567">
    <property type="protein sequence ID" value="BBX32377.1"/>
    <property type="molecule type" value="Genomic_DNA"/>
</dbReference>
<evidence type="ECO:0000313" key="6">
    <source>
        <dbReference type="Proteomes" id="UP001241092"/>
    </source>
</evidence>
<dbReference type="RefSeq" id="WP_036433015.1">
    <property type="nucleotide sequence ID" value="NZ_AP022567.1"/>
</dbReference>
<proteinExistence type="predicted"/>
<dbReference type="NCBIfam" id="TIGR04529">
    <property type="entry name" value="MTB_hemophore"/>
    <property type="match status" value="1"/>
</dbReference>
<feature type="domain" description="Haemophore haem-binding" evidence="2">
    <location>
        <begin position="26"/>
        <end position="102"/>
    </location>
</feature>
<protein>
    <submittedName>
        <fullName evidence="4">Heme-binding protein</fullName>
    </submittedName>
</protein>
<evidence type="ECO:0000259" key="2">
    <source>
        <dbReference type="Pfam" id="PF16525"/>
    </source>
</evidence>
<name>A0AAI8TU14_MYCME</name>
<evidence type="ECO:0000313" key="3">
    <source>
        <dbReference type="EMBL" id="BBX32377.1"/>
    </source>
</evidence>
<reference evidence="4" key="3">
    <citation type="submission" date="2023-03" db="EMBL/GenBank/DDBJ databases">
        <title>Draft genome sequence of a Mycolicibacterium mageritense strain H4_3_1 isolated from a hybrid biological-inorganic system reactor.</title>
        <authorList>
            <person name="Feng X."/>
            <person name="Kazama D."/>
            <person name="Sato K."/>
            <person name="Kobayashi H."/>
        </authorList>
    </citation>
    <scope>NUCLEOTIDE SEQUENCE</scope>
    <source>
        <strain evidence="4">H4_3_1</strain>
    </source>
</reference>
<dbReference type="Proteomes" id="UP001241092">
    <property type="component" value="Chromosome"/>
</dbReference>
<dbReference type="InterPro" id="IPR032407">
    <property type="entry name" value="MHB"/>
</dbReference>